<protein>
    <submittedName>
        <fullName evidence="1">Carboxyvinyl-carboxyphosphonate phosphorylmutase</fullName>
    </submittedName>
</protein>
<sequence>MLFVEAGGSIQEFEEIPKIIPGDHVFNMSASGKVPVVAADEVGRLGYKLMILPNFATLATIKAVKQVYEGIAKDGSIRNVQYLCARFSEFTDLGDLDAFEAVEERFSV</sequence>
<accession>A0A158DUP0</accession>
<dbReference type="AlphaFoldDB" id="A0A158DUP0"/>
<dbReference type="EMBL" id="FCOX02000037">
    <property type="protein sequence ID" value="SAK98298.1"/>
    <property type="molecule type" value="Genomic_DNA"/>
</dbReference>
<dbReference type="InterPro" id="IPR015813">
    <property type="entry name" value="Pyrv/PenolPyrv_kinase-like_dom"/>
</dbReference>
<dbReference type="SUPFAM" id="SSF51621">
    <property type="entry name" value="Phosphoenolpyruvate/pyruvate domain"/>
    <property type="match status" value="1"/>
</dbReference>
<reference evidence="1" key="1">
    <citation type="submission" date="2016-01" db="EMBL/GenBank/DDBJ databases">
        <authorList>
            <person name="Peeters C."/>
        </authorList>
    </citation>
    <scope>NUCLEOTIDE SEQUENCE</scope>
    <source>
        <strain evidence="1">LMG 29321</strain>
    </source>
</reference>
<organism evidence="1 2">
    <name type="scientific">Caballeronia calidae</name>
    <dbReference type="NCBI Taxonomy" id="1777139"/>
    <lineage>
        <taxon>Bacteria</taxon>
        <taxon>Pseudomonadati</taxon>
        <taxon>Pseudomonadota</taxon>
        <taxon>Betaproteobacteria</taxon>
        <taxon>Burkholderiales</taxon>
        <taxon>Burkholderiaceae</taxon>
        <taxon>Caballeronia</taxon>
    </lineage>
</organism>
<name>A0A158DUP0_9BURK</name>
<dbReference type="Gene3D" id="3.20.20.60">
    <property type="entry name" value="Phosphoenolpyruvate-binding domains"/>
    <property type="match status" value="1"/>
</dbReference>
<keyword evidence="2" id="KW-1185">Reference proteome</keyword>
<dbReference type="Proteomes" id="UP000071859">
    <property type="component" value="Unassembled WGS sequence"/>
</dbReference>
<evidence type="ECO:0000313" key="1">
    <source>
        <dbReference type="EMBL" id="SAK98298.1"/>
    </source>
</evidence>
<dbReference type="InterPro" id="IPR040442">
    <property type="entry name" value="Pyrv_kinase-like_dom_sf"/>
</dbReference>
<comment type="caution">
    <text evidence="1">The sequence shown here is derived from an EMBL/GenBank/DDBJ whole genome shotgun (WGS) entry which is preliminary data.</text>
</comment>
<evidence type="ECO:0000313" key="2">
    <source>
        <dbReference type="Proteomes" id="UP000071859"/>
    </source>
</evidence>
<proteinExistence type="predicted"/>
<dbReference type="GO" id="GO:0003824">
    <property type="term" value="F:catalytic activity"/>
    <property type="evidence" value="ECO:0007669"/>
    <property type="project" value="InterPro"/>
</dbReference>
<gene>
    <name evidence="1" type="ORF">AWB78_05642</name>
</gene>